<name>A0A6I6L9H2_9SPHN</name>
<feature type="chain" id="PRO_5026220073" evidence="1">
    <location>
        <begin position="31"/>
        <end position="348"/>
    </location>
</feature>
<protein>
    <submittedName>
        <fullName evidence="2">Uncharacterized protein</fullName>
    </submittedName>
</protein>
<dbReference type="AlphaFoldDB" id="A0A6I6L9H2"/>
<sequence length="348" mass="37378">MTNLLAPFPILGRLIACFCLLMLAANSANAQELLRNRSFEDPVAPNPGNNFYASIPEWTMSNQGNSDPKPYNIVVANKALCCNNATQTPKGGDRQYIDVSGTSGQLNQDFKIEAAGLISFSGWFSVRDFPQNLSGMFVQVRNLSNGKIVATSSVSFSSSEPIGLWKMARADYVPVAAGSYRFEAFIPNPANLDLVSVTYSPSLSVQKSSAAHWDPVSNYKNPKMIPGGIITYSINIEIPPDYDLTSNSLLITDPTPPNLAMIVTDFQDPGSGPVQLDAGKGGVFLTYSGLDSATDGVEFSNNGGLDWSYQPVIGPDGSDPKITAVRVRPQGTMAAGTIATVKMRYVIR</sequence>
<keyword evidence="3" id="KW-1185">Reference proteome</keyword>
<evidence type="ECO:0000313" key="2">
    <source>
        <dbReference type="EMBL" id="QGY81001.1"/>
    </source>
</evidence>
<dbReference type="RefSeq" id="WP_158900777.1">
    <property type="nucleotide sequence ID" value="NZ_CP035733.1"/>
</dbReference>
<reference evidence="3" key="1">
    <citation type="submission" date="2019-01" db="EMBL/GenBank/DDBJ databases">
        <title>Sphingorhabdus lacus sp.nov., isolated from an oligotrophic freshwater lake.</title>
        <authorList>
            <person name="Park M."/>
        </authorList>
    </citation>
    <scope>NUCLEOTIDE SEQUENCE [LARGE SCALE GENOMIC DNA]</scope>
    <source>
        <strain evidence="3">IMCC1753</strain>
    </source>
</reference>
<feature type="signal peptide" evidence="1">
    <location>
        <begin position="1"/>
        <end position="30"/>
    </location>
</feature>
<evidence type="ECO:0000256" key="1">
    <source>
        <dbReference type="SAM" id="SignalP"/>
    </source>
</evidence>
<dbReference type="KEGG" id="slaa:EUU25_10450"/>
<accession>A0A6I6L9H2</accession>
<organism evidence="2 3">
    <name type="scientific">Sphingorhabdus lacus</name>
    <dbReference type="NCBI Taxonomy" id="392610"/>
    <lineage>
        <taxon>Bacteria</taxon>
        <taxon>Pseudomonadati</taxon>
        <taxon>Pseudomonadota</taxon>
        <taxon>Alphaproteobacteria</taxon>
        <taxon>Sphingomonadales</taxon>
        <taxon>Sphingomonadaceae</taxon>
        <taxon>Sphingorhabdus</taxon>
    </lineage>
</organism>
<evidence type="ECO:0000313" key="3">
    <source>
        <dbReference type="Proteomes" id="UP000428803"/>
    </source>
</evidence>
<dbReference type="OrthoDB" id="5400913at2"/>
<gene>
    <name evidence="2" type="ORF">EUU25_10450</name>
</gene>
<dbReference type="EMBL" id="CP035733">
    <property type="protein sequence ID" value="QGY81001.1"/>
    <property type="molecule type" value="Genomic_DNA"/>
</dbReference>
<dbReference type="Proteomes" id="UP000428803">
    <property type="component" value="Chromosome"/>
</dbReference>
<proteinExistence type="predicted"/>
<keyword evidence="1" id="KW-0732">Signal</keyword>